<accession>A0A833PHK2</accession>
<dbReference type="PANTHER" id="PTHR33420:SF10">
    <property type="entry name" value="FIMBRIAE MAJOR SUBUNIT"/>
    <property type="match status" value="1"/>
</dbReference>
<comment type="subcellular location">
    <subcellularLocation>
        <location evidence="1">Fimbrium</location>
    </subcellularLocation>
</comment>
<keyword evidence="3" id="KW-0281">Fimbrium</keyword>
<evidence type="ECO:0000256" key="4">
    <source>
        <dbReference type="SAM" id="SignalP"/>
    </source>
</evidence>
<reference evidence="6" key="1">
    <citation type="journal article" date="2020" name="MBio">
        <title>Horizontal gene transfer to a defensive symbiont with a reduced genome amongst a multipartite beetle microbiome.</title>
        <authorList>
            <person name="Waterworth S.C."/>
            <person name="Florez L.V."/>
            <person name="Rees E.R."/>
            <person name="Hertweck C."/>
            <person name="Kaltenpoth M."/>
            <person name="Kwan J.C."/>
        </authorList>
    </citation>
    <scope>NUCLEOTIDE SEQUENCE [LARGE SCALE GENOMIC DNA]</scope>
</reference>
<dbReference type="SUPFAM" id="SSF49401">
    <property type="entry name" value="Bacterial adhesins"/>
    <property type="match status" value="1"/>
</dbReference>
<dbReference type="AlphaFoldDB" id="A0A833PHK2"/>
<dbReference type="InterPro" id="IPR050263">
    <property type="entry name" value="Bact_Fimbrial_Adh_Pro"/>
</dbReference>
<dbReference type="EMBL" id="WNDP01000010">
    <property type="protein sequence ID" value="KAF1027447.1"/>
    <property type="molecule type" value="Genomic_DNA"/>
</dbReference>
<dbReference type="PANTHER" id="PTHR33420">
    <property type="entry name" value="FIMBRIAL SUBUNIT ELFA-RELATED"/>
    <property type="match status" value="1"/>
</dbReference>
<protein>
    <submittedName>
        <fullName evidence="5">Major fimbrial subunit SMF-1</fullName>
    </submittedName>
</protein>
<sequence>MNLVNRFLAIATMSIMVTGVANAVPSVTFQGEVTDQTCQASINSGTNGVVLLPTVSANTLTSSGATAGLTPFTINVTGCTAPASDLDIKTKFLGHSVTTNGNLGNVATVNPATNVAIQLTKEAAGTTSVVLNGPTSVEGLKLLNGATSASHDFGARYISEAGGATQGAVTSVVEYTLSYQ</sequence>
<evidence type="ECO:0000256" key="2">
    <source>
        <dbReference type="ARBA" id="ARBA00006671"/>
    </source>
</evidence>
<feature type="chain" id="PRO_5032957707" evidence="4">
    <location>
        <begin position="24"/>
        <end position="180"/>
    </location>
</feature>
<comment type="similarity">
    <text evidence="2">Belongs to the fimbrial protein family.</text>
</comment>
<dbReference type="InterPro" id="IPR039458">
    <property type="entry name" value="FimA-like"/>
</dbReference>
<feature type="signal peptide" evidence="4">
    <location>
        <begin position="1"/>
        <end position="23"/>
    </location>
</feature>
<proteinExistence type="inferred from homology"/>
<evidence type="ECO:0000313" key="5">
    <source>
        <dbReference type="EMBL" id="KAF1027447.1"/>
    </source>
</evidence>
<name>A0A833PHK2_ACIBZ</name>
<dbReference type="GO" id="GO:0009289">
    <property type="term" value="C:pilus"/>
    <property type="evidence" value="ECO:0007669"/>
    <property type="project" value="UniProtKB-SubCell"/>
</dbReference>
<evidence type="ECO:0000313" key="6">
    <source>
        <dbReference type="Proteomes" id="UP000490535"/>
    </source>
</evidence>
<dbReference type="Pfam" id="PF16970">
    <property type="entry name" value="FimA"/>
    <property type="match status" value="1"/>
</dbReference>
<keyword evidence="4" id="KW-0732">Signal</keyword>
<dbReference type="InterPro" id="IPR036937">
    <property type="entry name" value="Adhesion_dom_fimbrial_sf"/>
</dbReference>
<dbReference type="Gene3D" id="2.60.40.1090">
    <property type="entry name" value="Fimbrial-type adhesion domain"/>
    <property type="match status" value="1"/>
</dbReference>
<comment type="caution">
    <text evidence="5">The sequence shown here is derived from an EMBL/GenBank/DDBJ whole genome shotgun (WGS) entry which is preliminary data.</text>
</comment>
<organism evidence="5 6">
    <name type="scientific">Acinetobacter bereziniae</name>
    <name type="common">Acinetobacter genomosp. 10</name>
    <dbReference type="NCBI Taxonomy" id="106648"/>
    <lineage>
        <taxon>Bacteria</taxon>
        <taxon>Pseudomonadati</taxon>
        <taxon>Pseudomonadota</taxon>
        <taxon>Gammaproteobacteria</taxon>
        <taxon>Moraxellales</taxon>
        <taxon>Moraxellaceae</taxon>
        <taxon>Acinetobacter</taxon>
    </lineage>
</organism>
<evidence type="ECO:0000256" key="3">
    <source>
        <dbReference type="ARBA" id="ARBA00023263"/>
    </source>
</evidence>
<evidence type="ECO:0000256" key="1">
    <source>
        <dbReference type="ARBA" id="ARBA00004561"/>
    </source>
</evidence>
<gene>
    <name evidence="5" type="primary">smf-1_2</name>
    <name evidence="5" type="ORF">GAK29_00692</name>
</gene>
<dbReference type="GO" id="GO:0043709">
    <property type="term" value="P:cell adhesion involved in single-species biofilm formation"/>
    <property type="evidence" value="ECO:0007669"/>
    <property type="project" value="TreeGrafter"/>
</dbReference>
<dbReference type="Proteomes" id="UP000490535">
    <property type="component" value="Unassembled WGS sequence"/>
</dbReference>
<dbReference type="InterPro" id="IPR008966">
    <property type="entry name" value="Adhesion_dom_sf"/>
</dbReference>